<dbReference type="PANTHER" id="PTHR33991:SF1">
    <property type="entry name" value="DNA REPAIR PROTEIN RECO"/>
    <property type="match status" value="1"/>
</dbReference>
<evidence type="ECO:0000313" key="10">
    <source>
        <dbReference type="EMBL" id="RKF18608.1"/>
    </source>
</evidence>
<dbReference type="Gene3D" id="2.40.50.140">
    <property type="entry name" value="Nucleic acid-binding proteins"/>
    <property type="match status" value="1"/>
</dbReference>
<feature type="domain" description="DNA replication/recombination mediator RecO N-terminal" evidence="9">
    <location>
        <begin position="5"/>
        <end position="78"/>
    </location>
</feature>
<dbReference type="EMBL" id="RAQO01000005">
    <property type="protein sequence ID" value="RKF18608.1"/>
    <property type="molecule type" value="Genomic_DNA"/>
</dbReference>
<keyword evidence="6 8" id="KW-0234">DNA repair</keyword>
<proteinExistence type="inferred from homology"/>
<evidence type="ECO:0000256" key="7">
    <source>
        <dbReference type="ARBA" id="ARBA00033409"/>
    </source>
</evidence>
<name>A0A420ED55_9ALTE</name>
<dbReference type="InterPro" id="IPR042242">
    <property type="entry name" value="RecO_C"/>
</dbReference>
<dbReference type="Gene3D" id="1.20.1440.120">
    <property type="entry name" value="Recombination protein O, C-terminal domain"/>
    <property type="match status" value="1"/>
</dbReference>
<dbReference type="Pfam" id="PF02565">
    <property type="entry name" value="RecO_C"/>
    <property type="match status" value="1"/>
</dbReference>
<evidence type="ECO:0000256" key="4">
    <source>
        <dbReference type="ARBA" id="ARBA00022763"/>
    </source>
</evidence>
<dbReference type="SUPFAM" id="SSF50249">
    <property type="entry name" value="Nucleic acid-binding proteins"/>
    <property type="match status" value="1"/>
</dbReference>
<reference evidence="10 11" key="1">
    <citation type="submission" date="2018-09" db="EMBL/GenBank/DDBJ databases">
        <authorList>
            <person name="Wang Z."/>
        </authorList>
    </citation>
    <scope>NUCLEOTIDE SEQUENCE [LARGE SCALE GENOMIC DNA]</scope>
    <source>
        <strain evidence="10 11">ALS 81</strain>
    </source>
</reference>
<dbReference type="InterPro" id="IPR012340">
    <property type="entry name" value="NA-bd_OB-fold"/>
</dbReference>
<dbReference type="AlphaFoldDB" id="A0A420ED55"/>
<dbReference type="InterPro" id="IPR003717">
    <property type="entry name" value="RecO"/>
</dbReference>
<gene>
    <name evidence="8 10" type="primary">recO</name>
    <name evidence="10" type="ORF">DBZ36_09385</name>
</gene>
<accession>A0A420ED55</accession>
<comment type="similarity">
    <text evidence="2 8">Belongs to the RecO family.</text>
</comment>
<protein>
    <recommendedName>
        <fullName evidence="3 8">DNA repair protein RecO</fullName>
    </recommendedName>
    <alternativeName>
        <fullName evidence="7 8">Recombination protein O</fullName>
    </alternativeName>
</protein>
<dbReference type="NCBIfam" id="TIGR00613">
    <property type="entry name" value="reco"/>
    <property type="match status" value="1"/>
</dbReference>
<dbReference type="GO" id="GO:0006302">
    <property type="term" value="P:double-strand break repair"/>
    <property type="evidence" value="ECO:0007669"/>
    <property type="project" value="TreeGrafter"/>
</dbReference>
<comment type="caution">
    <text evidence="10">The sequence shown here is derived from an EMBL/GenBank/DDBJ whole genome shotgun (WGS) entry which is preliminary data.</text>
</comment>
<evidence type="ECO:0000256" key="6">
    <source>
        <dbReference type="ARBA" id="ARBA00023204"/>
    </source>
</evidence>
<evidence type="ECO:0000313" key="11">
    <source>
        <dbReference type="Proteomes" id="UP000286482"/>
    </source>
</evidence>
<evidence type="ECO:0000256" key="2">
    <source>
        <dbReference type="ARBA" id="ARBA00007452"/>
    </source>
</evidence>
<evidence type="ECO:0000259" key="9">
    <source>
        <dbReference type="Pfam" id="PF11967"/>
    </source>
</evidence>
<keyword evidence="4 8" id="KW-0227">DNA damage</keyword>
<evidence type="ECO:0000256" key="1">
    <source>
        <dbReference type="ARBA" id="ARBA00003065"/>
    </source>
</evidence>
<evidence type="ECO:0000256" key="3">
    <source>
        <dbReference type="ARBA" id="ARBA00021310"/>
    </source>
</evidence>
<dbReference type="PANTHER" id="PTHR33991">
    <property type="entry name" value="DNA REPAIR PROTEIN RECO"/>
    <property type="match status" value="1"/>
</dbReference>
<dbReference type="Proteomes" id="UP000286482">
    <property type="component" value="Unassembled WGS sequence"/>
</dbReference>
<keyword evidence="5 8" id="KW-0233">DNA recombination</keyword>
<dbReference type="GO" id="GO:0006310">
    <property type="term" value="P:DNA recombination"/>
    <property type="evidence" value="ECO:0007669"/>
    <property type="project" value="UniProtKB-UniRule"/>
</dbReference>
<dbReference type="HAMAP" id="MF_00201">
    <property type="entry name" value="RecO"/>
    <property type="match status" value="1"/>
</dbReference>
<evidence type="ECO:0000256" key="5">
    <source>
        <dbReference type="ARBA" id="ARBA00023172"/>
    </source>
</evidence>
<dbReference type="InterPro" id="IPR022572">
    <property type="entry name" value="DNA_rep/recomb_RecO_N"/>
</dbReference>
<sequence length="236" mass="27379">MGLVTTENAYVLHSRPYRETSQLLTVFSSEYGKLGLVARGSRSKNSKLRGILQPFVPLRLEFRAGDGLQNLYQAEALEMSIPLFKERLYSALYLNELLYYLLDERSEYQAVFTSYQNTLFELAGQGTIAPQLRKFELILFSELGYAVAPPAEWFVEKDPRWFSYDIETGFYPLQYPTKTQQCFSQQQLYSLANFDAEHPQELELVKRFCRLLSSQLLAGRTLKSRELFTSRKKESK</sequence>
<keyword evidence="11" id="KW-1185">Reference proteome</keyword>
<comment type="function">
    <text evidence="1 8">Involved in DNA repair and RecF pathway recombination.</text>
</comment>
<dbReference type="Pfam" id="PF11967">
    <property type="entry name" value="RecO_N"/>
    <property type="match status" value="1"/>
</dbReference>
<evidence type="ECO:0000256" key="8">
    <source>
        <dbReference type="HAMAP-Rule" id="MF_00201"/>
    </source>
</evidence>
<dbReference type="GO" id="GO:0043590">
    <property type="term" value="C:bacterial nucleoid"/>
    <property type="evidence" value="ECO:0007669"/>
    <property type="project" value="TreeGrafter"/>
</dbReference>
<organism evidence="10 11">
    <name type="scientific">Alginatibacterium sediminis</name>
    <dbReference type="NCBI Taxonomy" id="2164068"/>
    <lineage>
        <taxon>Bacteria</taxon>
        <taxon>Pseudomonadati</taxon>
        <taxon>Pseudomonadota</taxon>
        <taxon>Gammaproteobacteria</taxon>
        <taxon>Alteromonadales</taxon>
        <taxon>Alteromonadaceae</taxon>
        <taxon>Alginatibacterium</taxon>
    </lineage>
</organism>